<sequence>MDGSRWVRSSLVITAAAGISLLLGAAPASAITVNPPGYVEHTNPTDDPGACFFEPGDVPGIDVQFEATCTFVHEPTGNLRVVARARVPAGYTVASPFHGSLNCTFNGVESSGTIIATKSGQVTATCVVPGGA</sequence>
<evidence type="ECO:0008006" key="4">
    <source>
        <dbReference type="Google" id="ProtNLM"/>
    </source>
</evidence>
<comment type="caution">
    <text evidence="2">The sequence shown here is derived from an EMBL/GenBank/DDBJ whole genome shotgun (WGS) entry which is preliminary data.</text>
</comment>
<protein>
    <recommendedName>
        <fullName evidence="4">DUF4333 domain-containing protein</fullName>
    </recommendedName>
</protein>
<proteinExistence type="predicted"/>
<dbReference type="Proteomes" id="UP001500928">
    <property type="component" value="Unassembled WGS sequence"/>
</dbReference>
<keyword evidence="1" id="KW-0732">Signal</keyword>
<evidence type="ECO:0000256" key="1">
    <source>
        <dbReference type="SAM" id="SignalP"/>
    </source>
</evidence>
<accession>A0ABP9BVJ0</accession>
<evidence type="ECO:0000313" key="3">
    <source>
        <dbReference type="Proteomes" id="UP001500928"/>
    </source>
</evidence>
<feature type="signal peptide" evidence="1">
    <location>
        <begin position="1"/>
        <end position="30"/>
    </location>
</feature>
<feature type="chain" id="PRO_5046421053" description="DUF4333 domain-containing protein" evidence="1">
    <location>
        <begin position="31"/>
        <end position="132"/>
    </location>
</feature>
<keyword evidence="3" id="KW-1185">Reference proteome</keyword>
<dbReference type="EMBL" id="BAABHO010000039">
    <property type="protein sequence ID" value="GAA4801085.1"/>
    <property type="molecule type" value="Genomic_DNA"/>
</dbReference>
<gene>
    <name evidence="2" type="ORF">GCM10023200_42370</name>
</gene>
<reference evidence="3" key="1">
    <citation type="journal article" date="2019" name="Int. J. Syst. Evol. Microbiol.">
        <title>The Global Catalogue of Microorganisms (GCM) 10K type strain sequencing project: providing services to taxonomists for standard genome sequencing and annotation.</title>
        <authorList>
            <consortium name="The Broad Institute Genomics Platform"/>
            <consortium name="The Broad Institute Genome Sequencing Center for Infectious Disease"/>
            <person name="Wu L."/>
            <person name="Ma J."/>
        </authorList>
    </citation>
    <scope>NUCLEOTIDE SEQUENCE [LARGE SCALE GENOMIC DNA]</scope>
    <source>
        <strain evidence="3">JCM 17979</strain>
    </source>
</reference>
<name>A0ABP9BVJ0_9PSEU</name>
<evidence type="ECO:0000313" key="2">
    <source>
        <dbReference type="EMBL" id="GAA4801085.1"/>
    </source>
</evidence>
<organism evidence="2 3">
    <name type="scientific">Actinomycetospora chlora</name>
    <dbReference type="NCBI Taxonomy" id="663608"/>
    <lineage>
        <taxon>Bacteria</taxon>
        <taxon>Bacillati</taxon>
        <taxon>Actinomycetota</taxon>
        <taxon>Actinomycetes</taxon>
        <taxon>Pseudonocardiales</taxon>
        <taxon>Pseudonocardiaceae</taxon>
        <taxon>Actinomycetospora</taxon>
    </lineage>
</organism>